<dbReference type="EnsemblMetazoa" id="XM_003728930">
    <property type="protein sequence ID" value="XP_003728978"/>
    <property type="gene ID" value="LOC100892379"/>
</dbReference>
<dbReference type="PROSITE" id="PS50222">
    <property type="entry name" value="EF_HAND_2"/>
    <property type="match status" value="1"/>
</dbReference>
<evidence type="ECO:0000256" key="2">
    <source>
        <dbReference type="SAM" id="MobiDB-lite"/>
    </source>
</evidence>
<evidence type="ECO:0000313" key="5">
    <source>
        <dbReference type="EnsemblMetazoa" id="XP_003728978"/>
    </source>
</evidence>
<name>A0A7M7GM61_STRPU</name>
<accession>A0A7M7GM61</accession>
<reference evidence="6" key="1">
    <citation type="submission" date="2015-02" db="EMBL/GenBank/DDBJ databases">
        <title>Genome sequencing for Strongylocentrotus purpuratus.</title>
        <authorList>
            <person name="Murali S."/>
            <person name="Liu Y."/>
            <person name="Vee V."/>
            <person name="English A."/>
            <person name="Wang M."/>
            <person name="Skinner E."/>
            <person name="Han Y."/>
            <person name="Muzny D.M."/>
            <person name="Worley K.C."/>
            <person name="Gibbs R.A."/>
        </authorList>
    </citation>
    <scope>NUCLEOTIDE SEQUENCE</scope>
</reference>
<feature type="signal peptide" evidence="3">
    <location>
        <begin position="1"/>
        <end position="30"/>
    </location>
</feature>
<dbReference type="InParanoid" id="A0A7M7GM61"/>
<evidence type="ECO:0000259" key="4">
    <source>
        <dbReference type="PROSITE" id="PS50222"/>
    </source>
</evidence>
<feature type="compositionally biased region" description="Acidic residues" evidence="2">
    <location>
        <begin position="224"/>
        <end position="238"/>
    </location>
</feature>
<dbReference type="InterPro" id="IPR002048">
    <property type="entry name" value="EF_hand_dom"/>
</dbReference>
<evidence type="ECO:0000256" key="1">
    <source>
        <dbReference type="ARBA" id="ARBA00022837"/>
    </source>
</evidence>
<dbReference type="SUPFAM" id="SSF47473">
    <property type="entry name" value="EF-hand"/>
    <property type="match status" value="1"/>
</dbReference>
<dbReference type="Pfam" id="PF13499">
    <property type="entry name" value="EF-hand_7"/>
    <property type="match status" value="1"/>
</dbReference>
<organism evidence="5 6">
    <name type="scientific">Strongylocentrotus purpuratus</name>
    <name type="common">Purple sea urchin</name>
    <dbReference type="NCBI Taxonomy" id="7668"/>
    <lineage>
        <taxon>Eukaryota</taxon>
        <taxon>Metazoa</taxon>
        <taxon>Echinodermata</taxon>
        <taxon>Eleutherozoa</taxon>
        <taxon>Echinozoa</taxon>
        <taxon>Echinoidea</taxon>
        <taxon>Euechinoidea</taxon>
        <taxon>Echinacea</taxon>
        <taxon>Camarodonta</taxon>
        <taxon>Echinidea</taxon>
        <taxon>Strongylocentrotidae</taxon>
        <taxon>Strongylocentrotus</taxon>
    </lineage>
</organism>
<feature type="domain" description="EF-hand" evidence="4">
    <location>
        <begin position="101"/>
        <end position="136"/>
    </location>
</feature>
<dbReference type="GeneID" id="100892379"/>
<dbReference type="KEGG" id="spu:100892379"/>
<keyword evidence="6" id="KW-1185">Reference proteome</keyword>
<dbReference type="CDD" id="cd00051">
    <property type="entry name" value="EFh"/>
    <property type="match status" value="1"/>
</dbReference>
<feature type="chain" id="PRO_5029489538" description="EF-hand domain-containing protein" evidence="3">
    <location>
        <begin position="31"/>
        <end position="375"/>
    </location>
</feature>
<keyword evidence="3" id="KW-0732">Signal</keyword>
<dbReference type="OrthoDB" id="427950at2759"/>
<feature type="compositionally biased region" description="Basic residues" evidence="2">
    <location>
        <begin position="270"/>
        <end position="280"/>
    </location>
</feature>
<dbReference type="AlphaFoldDB" id="A0A7M7GM61"/>
<keyword evidence="1" id="KW-0106">Calcium</keyword>
<protein>
    <recommendedName>
        <fullName evidence="4">EF-hand domain-containing protein</fullName>
    </recommendedName>
</protein>
<evidence type="ECO:0000313" key="6">
    <source>
        <dbReference type="Proteomes" id="UP000007110"/>
    </source>
</evidence>
<dbReference type="RefSeq" id="XP_003728978.1">
    <property type="nucleotide sequence ID" value="XM_003728930.3"/>
</dbReference>
<dbReference type="InterPro" id="IPR018247">
    <property type="entry name" value="EF_Hand_1_Ca_BS"/>
</dbReference>
<evidence type="ECO:0000256" key="3">
    <source>
        <dbReference type="SAM" id="SignalP"/>
    </source>
</evidence>
<feature type="region of interest" description="Disordered" evidence="2">
    <location>
        <begin position="221"/>
        <end position="280"/>
    </location>
</feature>
<dbReference type="Proteomes" id="UP000007110">
    <property type="component" value="Unassembled WGS sequence"/>
</dbReference>
<dbReference type="OMA" id="CTESFND"/>
<reference evidence="5" key="2">
    <citation type="submission" date="2021-01" db="UniProtKB">
        <authorList>
            <consortium name="EnsemblMetazoa"/>
        </authorList>
    </citation>
    <scope>IDENTIFICATION</scope>
</reference>
<sequence>MISLRMSALGFLNVRISLLCKLALVLPVVAAVLNEPGSLIEEAVTVTEEGLNLLPGESMSSRVKREYTNNRAARRRVFKQTDLNGDGLVTRKEYVIRNGNMTEEELDILFGAFDVDGDRSLSQDEFVRHGFLWVVAQECEFEAIRRCDDEFVYLIRAADPATVDNQQGMLCKAFQTYFDCIEHEQVSCDITSYSQAVIDLIATYRTVHFCPDLDFGGLMSMTDDGGDDDDDDDMVVDDGNDHTEMEPSELLSSVQDQETDEDGHEVVGNRPKRSPRSERRHHYGSRLPWWSRGLGSLFGMGKDDGSCSTSALKSCTESFNDELRSYETKADFCTSLSDYRHCVSRHARRCQEFELLEVENGLRQWLHLHHKLDLC</sequence>
<dbReference type="Gene3D" id="1.10.238.10">
    <property type="entry name" value="EF-hand"/>
    <property type="match status" value="1"/>
</dbReference>
<dbReference type="InterPro" id="IPR011992">
    <property type="entry name" value="EF-hand-dom_pair"/>
</dbReference>
<proteinExistence type="predicted"/>
<dbReference type="PROSITE" id="PS00018">
    <property type="entry name" value="EF_HAND_1"/>
    <property type="match status" value="1"/>
</dbReference>
<dbReference type="GO" id="GO:0005509">
    <property type="term" value="F:calcium ion binding"/>
    <property type="evidence" value="ECO:0007669"/>
    <property type="project" value="InterPro"/>
</dbReference>